<dbReference type="EMBL" id="FO203431">
    <property type="protein sequence ID" value="CCH88986.1"/>
    <property type="molecule type" value="Genomic_DNA"/>
</dbReference>
<gene>
    <name evidence="2" type="ordered locus">MODMU_3574</name>
</gene>
<evidence type="ECO:0000256" key="1">
    <source>
        <dbReference type="SAM" id="MobiDB-lite"/>
    </source>
</evidence>
<dbReference type="KEGG" id="mmar:MODMU_3574"/>
<dbReference type="InterPro" id="IPR013785">
    <property type="entry name" value="Aldolase_TIM"/>
</dbReference>
<reference evidence="2 3" key="1">
    <citation type="journal article" date="2012" name="J. Bacteriol.">
        <title>Genome Sequence of Radiation-Resistant Modestobacter marinus Strain BC501, a Representative Actinobacterium That Thrives on Calcareous Stone Surfaces.</title>
        <authorList>
            <person name="Normand P."/>
            <person name="Gury J."/>
            <person name="Pujic P."/>
            <person name="Chouaia B."/>
            <person name="Crotti E."/>
            <person name="Brusetti L."/>
            <person name="Daffonchio D."/>
            <person name="Vacherie B."/>
            <person name="Barbe V."/>
            <person name="Medigue C."/>
            <person name="Calteau A."/>
            <person name="Ghodhbane-Gtari F."/>
            <person name="Essoussi I."/>
            <person name="Nouioui I."/>
            <person name="Abbassi-Ghozzi I."/>
            <person name="Gtari M."/>
        </authorList>
    </citation>
    <scope>NUCLEOTIDE SEQUENCE [LARGE SCALE GENOMIC DNA]</scope>
    <source>
        <strain evidence="3">BC 501</strain>
    </source>
</reference>
<name>I4F023_MODI5</name>
<dbReference type="Proteomes" id="UP000006461">
    <property type="component" value="Chromosome"/>
</dbReference>
<feature type="compositionally biased region" description="Polar residues" evidence="1">
    <location>
        <begin position="152"/>
        <end position="165"/>
    </location>
</feature>
<dbReference type="STRING" id="477641.MODMU_3574"/>
<feature type="region of interest" description="Disordered" evidence="1">
    <location>
        <begin position="152"/>
        <end position="171"/>
    </location>
</feature>
<dbReference type="AlphaFoldDB" id="I4F023"/>
<evidence type="ECO:0000313" key="3">
    <source>
        <dbReference type="Proteomes" id="UP000006461"/>
    </source>
</evidence>
<keyword evidence="3" id="KW-1185">Reference proteome</keyword>
<proteinExistence type="predicted"/>
<protein>
    <submittedName>
        <fullName evidence="2">Ribonucleoside-triphosphate reductase activating protein</fullName>
    </submittedName>
</protein>
<sequence>MELVNLAVTRGCEGLTILGGEPFDQAEGCAELAEAGQRAGLGVITFSGYELKELKARGAGSHRLIEATDLLVDGPYRAHQPEEKRGLVGSSNQRFLHLTDRYAQFDPYRHVNRVDVRISATGQAEVAGFLDGQEVRQLMQLLDARRTTRSATNFPISAGSDSQTEGVACQE</sequence>
<dbReference type="Pfam" id="PF13353">
    <property type="entry name" value="Fer4_12"/>
    <property type="match status" value="1"/>
</dbReference>
<dbReference type="eggNOG" id="COG0602">
    <property type="taxonomic scope" value="Bacteria"/>
</dbReference>
<evidence type="ECO:0000313" key="2">
    <source>
        <dbReference type="EMBL" id="CCH88986.1"/>
    </source>
</evidence>
<dbReference type="HOGENOM" id="CLU_1561193_0_0_11"/>
<organism evidence="2 3">
    <name type="scientific">Modestobacter italicus (strain DSM 44449 / CECT 9708 / BC 501)</name>
    <dbReference type="NCBI Taxonomy" id="2732864"/>
    <lineage>
        <taxon>Bacteria</taxon>
        <taxon>Bacillati</taxon>
        <taxon>Actinomycetota</taxon>
        <taxon>Actinomycetes</taxon>
        <taxon>Geodermatophilales</taxon>
        <taxon>Geodermatophilaceae</taxon>
        <taxon>Modestobacter</taxon>
    </lineage>
</organism>
<accession>I4F023</accession>
<dbReference type="Gene3D" id="3.20.20.70">
    <property type="entry name" value="Aldolase class I"/>
    <property type="match status" value="1"/>
</dbReference>